<accession>A0ABT2BRJ0</accession>
<evidence type="ECO:0000313" key="7">
    <source>
        <dbReference type="EMBL" id="MCS0627735.1"/>
    </source>
</evidence>
<evidence type="ECO:0000256" key="2">
    <source>
        <dbReference type="ARBA" id="ARBA00022475"/>
    </source>
</evidence>
<dbReference type="EMBL" id="JANUHC010000001">
    <property type="protein sequence ID" value="MCS0627735.1"/>
    <property type="molecule type" value="Genomic_DNA"/>
</dbReference>
<feature type="transmembrane region" description="Helical" evidence="6">
    <location>
        <begin position="250"/>
        <end position="270"/>
    </location>
</feature>
<keyword evidence="8" id="KW-1185">Reference proteome</keyword>
<name>A0ABT2BRJ0_9BURK</name>
<evidence type="ECO:0000256" key="4">
    <source>
        <dbReference type="ARBA" id="ARBA00022989"/>
    </source>
</evidence>
<proteinExistence type="predicted"/>
<comment type="caution">
    <text evidence="7">The sequence shown here is derived from an EMBL/GenBank/DDBJ whole genome shotgun (WGS) entry which is preliminary data.</text>
</comment>
<organism evidence="7 8">
    <name type="scientific">Telluria mixta</name>
    <dbReference type="NCBI Taxonomy" id="34071"/>
    <lineage>
        <taxon>Bacteria</taxon>
        <taxon>Pseudomonadati</taxon>
        <taxon>Pseudomonadota</taxon>
        <taxon>Betaproteobacteria</taxon>
        <taxon>Burkholderiales</taxon>
        <taxon>Oxalobacteraceae</taxon>
        <taxon>Telluria group</taxon>
        <taxon>Telluria</taxon>
    </lineage>
</organism>
<reference evidence="7" key="1">
    <citation type="submission" date="2022-08" db="EMBL/GenBank/DDBJ databases">
        <title>Reclassification of Massilia species as members of the genera Telluria, Duganella, Pseudoduganella, Mokoshia gen. nov. and Zemynaea gen. nov. using orthogonal and non-orthogonal genome-based approaches.</title>
        <authorList>
            <person name="Bowman J.P."/>
        </authorList>
    </citation>
    <scope>NUCLEOTIDE SEQUENCE</scope>
    <source>
        <strain evidence="7">LMG 11547</strain>
    </source>
</reference>
<comment type="subcellular location">
    <subcellularLocation>
        <location evidence="1">Cell membrane</location>
        <topology evidence="1">Multi-pass membrane protein</topology>
    </subcellularLocation>
</comment>
<gene>
    <name evidence="7" type="ORF">NX786_00035</name>
</gene>
<evidence type="ECO:0000313" key="8">
    <source>
        <dbReference type="Proteomes" id="UP001165263"/>
    </source>
</evidence>
<keyword evidence="4 6" id="KW-1133">Transmembrane helix</keyword>
<feature type="transmembrane region" description="Helical" evidence="6">
    <location>
        <begin position="333"/>
        <end position="354"/>
    </location>
</feature>
<feature type="transmembrane region" description="Helical" evidence="6">
    <location>
        <begin position="291"/>
        <end position="313"/>
    </location>
</feature>
<evidence type="ECO:0000256" key="3">
    <source>
        <dbReference type="ARBA" id="ARBA00022692"/>
    </source>
</evidence>
<keyword evidence="3 6" id="KW-0812">Transmembrane</keyword>
<dbReference type="PANTHER" id="PTHR30250">
    <property type="entry name" value="PST FAMILY PREDICTED COLANIC ACID TRANSPORTER"/>
    <property type="match status" value="1"/>
</dbReference>
<keyword evidence="2" id="KW-1003">Cell membrane</keyword>
<sequence>MRIVILLIGTAGNALIAFLTHLLLTRNLAVDDYGRVVAITAAVTMVTPVASMCIGWFWLELYGREGEAAVRWGPGSRMASLGAFSISSAVLVGYGMLAGIASPVVLACACMMLAGQSLAETRAVRLQLEERYNALGVWQAAPQALRSAAVLAMLVVSSGLSDQTAMMAYGFAALVVAALSSGSIQAVTDGGVRIPGAGRARRRDDATGEPAVSACFKAAWPFSLVTLFYLVYSTGILALLNPLIGAAASAYYNIGFLLFNSLAMLPSVIYGKFLVGKLFRWWSHDREKFVAVFHLGVAAHFGLGIVLGALMWWTAPVVVPLLFGEHYRDAVPVVRILALAVPIRFVQHGYGAVLFSKEHIRRKVRYMGQAALLSVVLLVVLAGRYGVTGAAVTSVASELALLVFYMAGAARHVAPIDVRATFLPRTLTTAYRRLVGEG</sequence>
<keyword evidence="5 6" id="KW-0472">Membrane</keyword>
<feature type="transmembrane region" description="Helical" evidence="6">
    <location>
        <begin position="366"/>
        <end position="385"/>
    </location>
</feature>
<feature type="transmembrane region" description="Helical" evidence="6">
    <location>
        <begin position="81"/>
        <end position="114"/>
    </location>
</feature>
<dbReference type="Proteomes" id="UP001165263">
    <property type="component" value="Unassembled WGS sequence"/>
</dbReference>
<feature type="transmembrane region" description="Helical" evidence="6">
    <location>
        <begin position="222"/>
        <end position="244"/>
    </location>
</feature>
<feature type="transmembrane region" description="Helical" evidence="6">
    <location>
        <begin position="6"/>
        <end position="24"/>
    </location>
</feature>
<protein>
    <submittedName>
        <fullName evidence="7">Polysaccharide biosynthesis C-terminal domain-containing protein</fullName>
    </submittedName>
</protein>
<evidence type="ECO:0000256" key="5">
    <source>
        <dbReference type="ARBA" id="ARBA00023136"/>
    </source>
</evidence>
<dbReference type="RefSeq" id="WP_259447011.1">
    <property type="nucleotide sequence ID" value="NZ_CP119520.1"/>
</dbReference>
<dbReference type="InterPro" id="IPR050833">
    <property type="entry name" value="Poly_Biosynth_Transport"/>
</dbReference>
<evidence type="ECO:0000256" key="6">
    <source>
        <dbReference type="SAM" id="Phobius"/>
    </source>
</evidence>
<dbReference type="PANTHER" id="PTHR30250:SF11">
    <property type="entry name" value="O-ANTIGEN TRANSPORTER-RELATED"/>
    <property type="match status" value="1"/>
</dbReference>
<feature type="transmembrane region" description="Helical" evidence="6">
    <location>
        <begin position="391"/>
        <end position="410"/>
    </location>
</feature>
<feature type="transmembrane region" description="Helical" evidence="6">
    <location>
        <begin position="168"/>
        <end position="192"/>
    </location>
</feature>
<feature type="transmembrane region" description="Helical" evidence="6">
    <location>
        <begin position="36"/>
        <end position="59"/>
    </location>
</feature>
<evidence type="ECO:0000256" key="1">
    <source>
        <dbReference type="ARBA" id="ARBA00004651"/>
    </source>
</evidence>